<dbReference type="Proteomes" id="UP000829398">
    <property type="component" value="Chromosome 5"/>
</dbReference>
<comment type="caution">
    <text evidence="1">The sequence shown here is derived from an EMBL/GenBank/DDBJ whole genome shotgun (WGS) entry which is preliminary data.</text>
</comment>
<reference evidence="2" key="1">
    <citation type="journal article" date="2023" name="Hortic. Res.">
        <title>A chromosome-level phased genome enabling allele-level studies in sweet orange: a case study on citrus Huanglongbing tolerance.</title>
        <authorList>
            <person name="Wu B."/>
            <person name="Yu Q."/>
            <person name="Deng Z."/>
            <person name="Duan Y."/>
            <person name="Luo F."/>
            <person name="Gmitter F. Jr."/>
        </authorList>
    </citation>
    <scope>NUCLEOTIDE SEQUENCE [LARGE SCALE GENOMIC DNA]</scope>
    <source>
        <strain evidence="2">cv. Valencia</strain>
    </source>
</reference>
<organism evidence="1 2">
    <name type="scientific">Citrus sinensis</name>
    <name type="common">Sweet orange</name>
    <name type="synonym">Citrus aurantium var. sinensis</name>
    <dbReference type="NCBI Taxonomy" id="2711"/>
    <lineage>
        <taxon>Eukaryota</taxon>
        <taxon>Viridiplantae</taxon>
        <taxon>Streptophyta</taxon>
        <taxon>Embryophyta</taxon>
        <taxon>Tracheophyta</taxon>
        <taxon>Spermatophyta</taxon>
        <taxon>Magnoliopsida</taxon>
        <taxon>eudicotyledons</taxon>
        <taxon>Gunneridae</taxon>
        <taxon>Pentapetalae</taxon>
        <taxon>rosids</taxon>
        <taxon>malvids</taxon>
        <taxon>Sapindales</taxon>
        <taxon>Rutaceae</taxon>
        <taxon>Aurantioideae</taxon>
        <taxon>Citrus</taxon>
    </lineage>
</organism>
<keyword evidence="2" id="KW-1185">Reference proteome</keyword>
<gene>
    <name evidence="1" type="ORF">KPL71_015076</name>
</gene>
<name>A0ACB8KGK9_CITSI</name>
<sequence length="620" mass="70785">MADTCSLTFGWEVYAVFRLFLLDQNQDIYLVVQVVGCNVIDALGKERRFNGLKLQWGLDQFIPLEAFNDSTNGYLVKDTCVFGAEVFVKERSRVKGECLSMEKYAYSSKYVWKIDNFSKLGAGYKESQAFGAGNHKWKIELHPAGIDIGAADHLSMFLILENFTVENVQVYAEFTLRIWDQLGQSMNLFKLLSCIKRSIPEAIIGLSMNHPQKTAASKRCRFGRETPSENSHEAECAFDNYLEEFFSVESSERSTSKAPPAHYIVKIKSFSLLAEKAEEEYESGEFEVGGYKWYVYCMGKERRFNGLKHVWGFDKFIPLRAFNDALNGYLVEDTCVFDAEVLVKERNKFKGECLSMKEIASSSISRSISHVPPAHFLLKIQEFSSLVENELEIYESLEFDAGGHKWKLVVYPNGNENKNVNDHISLYLEMADTSSLGFGWEVYPIFRLFVLDQNKDEFLILQEVLVKERNKCKGECLSMTKLTSASIYKHVWKIENFSKLEAKRHESEVFIVRDQKWKIQLHPKGIKSGTGSHVSMSLALVDSSTITPGFKIYVHFTLRIRDQVRGKHKEANTSIWFRSSWGWPRFAELSYLNEAGNGFLVNDGCIVEAEVSVLGISKAL</sequence>
<proteinExistence type="predicted"/>
<accession>A0ACB8KGK9</accession>
<protein>
    <submittedName>
        <fullName evidence="1">TRAF-like family protein</fullName>
    </submittedName>
</protein>
<dbReference type="EMBL" id="CM039174">
    <property type="protein sequence ID" value="KAH9753456.1"/>
    <property type="molecule type" value="Genomic_DNA"/>
</dbReference>
<evidence type="ECO:0000313" key="2">
    <source>
        <dbReference type="Proteomes" id="UP000829398"/>
    </source>
</evidence>
<evidence type="ECO:0000313" key="1">
    <source>
        <dbReference type="EMBL" id="KAH9753456.1"/>
    </source>
</evidence>